<accession>K1WM53</accession>
<sequence>MASLMGSDVTPSGLRFQFNDRIRPVGNRMVEMRAAGEDAKHLNLDGLYSAKGSKRATETARVFGTDATPKAITHQVAAMKLLGKKQVEMLASEISNYFGSDSTGGGIGFQFRAIKHYAKLQKECFDAGLDPLTLNIGAGGVTSGGKNSFLEMARVMGSDTTGHQLEWQFLRFKAGARSQMFYPGSGRDPKNAPGGFNPFGVIQCSIHDDPHTMAVLLHDGTTAAAIEHQFRPLRKGADAMKAAMAVRLNDGTSEYALQHAFRPIKKQAAAMNAGSLISTHNLHAARPPVPTTPFPWVDFSYRHPRQQQPSSDPEETFANGCILIAVAGEDGGSARKTPSKPRTPAKKSAKSMKLDNDDDEDDEEEVETPTKKSALHKTKGGRVQKKSTPKRAAAAKAPRYAESEDDFEEDKEVDERVVKDEIVKDDDDMYGVESPTNKDNGNTYHEDGGDDENETEFNDALEV</sequence>
<protein>
    <submittedName>
        <fullName evidence="2">Uncharacterized protein</fullName>
    </submittedName>
</protein>
<evidence type="ECO:0000256" key="1">
    <source>
        <dbReference type="SAM" id="MobiDB-lite"/>
    </source>
</evidence>
<keyword evidence="3" id="KW-1185">Reference proteome</keyword>
<dbReference type="Proteomes" id="UP000006753">
    <property type="component" value="Unassembled WGS sequence"/>
</dbReference>
<feature type="compositionally biased region" description="Basic residues" evidence="1">
    <location>
        <begin position="373"/>
        <end position="389"/>
    </location>
</feature>
<gene>
    <name evidence="2" type="ORF">MBM_08500</name>
</gene>
<dbReference type="EMBL" id="JH921450">
    <property type="protein sequence ID" value="EKD13417.1"/>
    <property type="molecule type" value="Genomic_DNA"/>
</dbReference>
<dbReference type="HOGENOM" id="CLU_590628_0_0_1"/>
<evidence type="ECO:0000313" key="3">
    <source>
        <dbReference type="Proteomes" id="UP000006753"/>
    </source>
</evidence>
<dbReference type="InParanoid" id="K1WM53"/>
<evidence type="ECO:0000313" key="2">
    <source>
        <dbReference type="EMBL" id="EKD13417.1"/>
    </source>
</evidence>
<feature type="compositionally biased region" description="Acidic residues" evidence="1">
    <location>
        <begin position="403"/>
        <end position="412"/>
    </location>
</feature>
<feature type="compositionally biased region" description="Acidic residues" evidence="1">
    <location>
        <begin position="356"/>
        <end position="367"/>
    </location>
</feature>
<organism evidence="2 3">
    <name type="scientific">Marssonina brunnea f. sp. multigermtubi (strain MB_m1)</name>
    <name type="common">Marssonina leaf spot fungus</name>
    <dbReference type="NCBI Taxonomy" id="1072389"/>
    <lineage>
        <taxon>Eukaryota</taxon>
        <taxon>Fungi</taxon>
        <taxon>Dikarya</taxon>
        <taxon>Ascomycota</taxon>
        <taxon>Pezizomycotina</taxon>
        <taxon>Leotiomycetes</taxon>
        <taxon>Helotiales</taxon>
        <taxon>Drepanopezizaceae</taxon>
        <taxon>Drepanopeziza</taxon>
    </lineage>
</organism>
<feature type="compositionally biased region" description="Basic and acidic residues" evidence="1">
    <location>
        <begin position="413"/>
        <end position="422"/>
    </location>
</feature>
<feature type="compositionally biased region" description="Basic residues" evidence="1">
    <location>
        <begin position="337"/>
        <end position="350"/>
    </location>
</feature>
<feature type="compositionally biased region" description="Acidic residues" evidence="1">
    <location>
        <begin position="448"/>
        <end position="463"/>
    </location>
</feature>
<dbReference type="OMA" id="ETFANGC"/>
<dbReference type="KEGG" id="mbe:MBM_08500"/>
<reference evidence="2 3" key="1">
    <citation type="journal article" date="2012" name="BMC Genomics">
        <title>Sequencing the genome of Marssonina brunnea reveals fungus-poplar co-evolution.</title>
        <authorList>
            <person name="Zhu S."/>
            <person name="Cao Y.-Z."/>
            <person name="Jiang C."/>
            <person name="Tan B.-Y."/>
            <person name="Wang Z."/>
            <person name="Feng S."/>
            <person name="Zhang L."/>
            <person name="Su X.-H."/>
            <person name="Brejova B."/>
            <person name="Vinar T."/>
            <person name="Xu M."/>
            <person name="Wang M.-X."/>
            <person name="Zhang S.-G."/>
            <person name="Huang M.-R."/>
            <person name="Wu R."/>
            <person name="Zhou Y."/>
        </authorList>
    </citation>
    <scope>NUCLEOTIDE SEQUENCE [LARGE SCALE GENOMIC DNA]</scope>
    <source>
        <strain evidence="2 3">MB_m1</strain>
    </source>
</reference>
<name>K1WM53_MARBU</name>
<feature type="compositionally biased region" description="Polar residues" evidence="1">
    <location>
        <begin position="434"/>
        <end position="443"/>
    </location>
</feature>
<dbReference type="OrthoDB" id="3560778at2759"/>
<feature type="region of interest" description="Disordered" evidence="1">
    <location>
        <begin position="329"/>
        <end position="463"/>
    </location>
</feature>
<dbReference type="AlphaFoldDB" id="K1WM53"/>
<proteinExistence type="predicted"/>